<organism evidence="2 3">
    <name type="scientific">Tomitella cavernea</name>
    <dbReference type="NCBI Taxonomy" id="1387982"/>
    <lineage>
        <taxon>Bacteria</taxon>
        <taxon>Bacillati</taxon>
        <taxon>Actinomycetota</taxon>
        <taxon>Actinomycetes</taxon>
        <taxon>Mycobacteriales</taxon>
        <taxon>Tomitella</taxon>
    </lineage>
</organism>
<accession>A0ABP9CJM3</accession>
<protein>
    <submittedName>
        <fullName evidence="2">Uncharacterized protein</fullName>
    </submittedName>
</protein>
<name>A0ABP9CJM3_9ACTN</name>
<comment type="caution">
    <text evidence="2">The sequence shown here is derived from an EMBL/GenBank/DDBJ whole genome shotgun (WGS) entry which is preliminary data.</text>
</comment>
<sequence length="69" mass="7512">MAENAHNVEIAVSHHRHDSGWPELPEGEHAVTELSSARSGGLSPFGELIELPLPAEDLPYVHPITVPNR</sequence>
<proteinExistence type="predicted"/>
<evidence type="ECO:0000256" key="1">
    <source>
        <dbReference type="SAM" id="MobiDB-lite"/>
    </source>
</evidence>
<dbReference type="EMBL" id="BAABKQ010000001">
    <property type="protein sequence ID" value="GAA4810392.1"/>
    <property type="molecule type" value="Genomic_DNA"/>
</dbReference>
<keyword evidence="3" id="KW-1185">Reference proteome</keyword>
<reference evidence="3" key="1">
    <citation type="journal article" date="2019" name="Int. J. Syst. Evol. Microbiol.">
        <title>The Global Catalogue of Microorganisms (GCM) 10K type strain sequencing project: providing services to taxonomists for standard genome sequencing and annotation.</title>
        <authorList>
            <consortium name="The Broad Institute Genomics Platform"/>
            <consortium name="The Broad Institute Genome Sequencing Center for Infectious Disease"/>
            <person name="Wu L."/>
            <person name="Ma J."/>
        </authorList>
    </citation>
    <scope>NUCLEOTIDE SEQUENCE [LARGE SCALE GENOMIC DNA]</scope>
    <source>
        <strain evidence="3">JCM 18542</strain>
    </source>
</reference>
<evidence type="ECO:0000313" key="2">
    <source>
        <dbReference type="EMBL" id="GAA4810392.1"/>
    </source>
</evidence>
<evidence type="ECO:0000313" key="3">
    <source>
        <dbReference type="Proteomes" id="UP001500839"/>
    </source>
</evidence>
<dbReference type="Proteomes" id="UP001500839">
    <property type="component" value="Unassembled WGS sequence"/>
</dbReference>
<feature type="region of interest" description="Disordered" evidence="1">
    <location>
        <begin position="1"/>
        <end position="39"/>
    </location>
</feature>
<gene>
    <name evidence="2" type="ORF">GCM10023353_13350</name>
</gene>